<keyword evidence="8 13" id="KW-0457">Lysine biosynthesis</keyword>
<evidence type="ECO:0000256" key="3">
    <source>
        <dbReference type="ARBA" id="ARBA00022605"/>
    </source>
</evidence>
<dbReference type="PIRSF" id="PIRSF000161">
    <property type="entry name" value="DHPR"/>
    <property type="match status" value="1"/>
</dbReference>
<keyword evidence="17" id="KW-1185">Reference proteome</keyword>
<feature type="binding site" evidence="13">
    <location>
        <position position="37"/>
    </location>
    <ligand>
        <name>NADP(+)</name>
        <dbReference type="ChEBI" id="CHEBI:58349"/>
    </ligand>
</feature>
<evidence type="ECO:0000256" key="4">
    <source>
        <dbReference type="ARBA" id="ARBA00022857"/>
    </source>
</evidence>
<evidence type="ECO:0000259" key="14">
    <source>
        <dbReference type="Pfam" id="PF01113"/>
    </source>
</evidence>
<dbReference type="NCBIfam" id="TIGR00036">
    <property type="entry name" value="dapB"/>
    <property type="match status" value="1"/>
</dbReference>
<keyword evidence="3 13" id="KW-0028">Amino-acid biosynthesis</keyword>
<feature type="active site" description="Proton donor" evidence="13">
    <location>
        <position position="159"/>
    </location>
</feature>
<gene>
    <name evidence="13" type="primary">dapB</name>
    <name evidence="16" type="ORF">MXMO3_00262</name>
</gene>
<feature type="domain" description="Dihydrodipicolinate reductase N-terminal" evidence="14">
    <location>
        <begin position="5"/>
        <end position="125"/>
    </location>
</feature>
<comment type="function">
    <text evidence="13">Catalyzes the conversion of 4-hydroxy-tetrahydrodipicolinate (HTPA) to tetrahydrodipicolinate.</text>
</comment>
<dbReference type="Pfam" id="PF05173">
    <property type="entry name" value="DapB_C"/>
    <property type="match status" value="1"/>
</dbReference>
<dbReference type="Proteomes" id="UP000258927">
    <property type="component" value="Chromosome"/>
</dbReference>
<dbReference type="FunFam" id="3.30.360.10:FF:000004">
    <property type="entry name" value="4-hydroxy-tetrahydrodipicolinate reductase"/>
    <property type="match status" value="1"/>
</dbReference>
<comment type="similarity">
    <text evidence="1 13">Belongs to the DapB family.</text>
</comment>
<feature type="binding site" evidence="13">
    <location>
        <begin position="98"/>
        <end position="100"/>
    </location>
    <ligand>
        <name>NAD(+)</name>
        <dbReference type="ChEBI" id="CHEBI:57540"/>
    </ligand>
</feature>
<dbReference type="SUPFAM" id="SSF51735">
    <property type="entry name" value="NAD(P)-binding Rossmann-fold domains"/>
    <property type="match status" value="1"/>
</dbReference>
<dbReference type="PANTHER" id="PTHR20836:SF0">
    <property type="entry name" value="4-HYDROXY-TETRAHYDRODIPICOLINATE REDUCTASE 1, CHLOROPLASTIC-RELATED"/>
    <property type="match status" value="1"/>
</dbReference>
<evidence type="ECO:0000256" key="11">
    <source>
        <dbReference type="ARBA" id="ARBA00049080"/>
    </source>
</evidence>
<comment type="caution">
    <text evidence="13">Was originally thought to be a dihydrodipicolinate reductase (DHDPR), catalyzing the conversion of dihydrodipicolinate to tetrahydrodipicolinate. However, it was shown in E.coli that the substrate of the enzymatic reaction is not dihydrodipicolinate (DHDP) but in fact (2S,4S)-4-hydroxy-2,3,4,5-tetrahydrodipicolinic acid (HTPA), the product released by the DapA-catalyzed reaction.</text>
</comment>
<evidence type="ECO:0000313" key="16">
    <source>
        <dbReference type="EMBL" id="AVX02810.1"/>
    </source>
</evidence>
<evidence type="ECO:0000256" key="13">
    <source>
        <dbReference type="HAMAP-Rule" id="MF_00102"/>
    </source>
</evidence>
<dbReference type="PROSITE" id="PS01298">
    <property type="entry name" value="DAPB"/>
    <property type="match status" value="1"/>
</dbReference>
<feature type="binding site" evidence="13">
    <location>
        <position position="36"/>
    </location>
    <ligand>
        <name>NAD(+)</name>
        <dbReference type="ChEBI" id="CHEBI:57540"/>
    </ligand>
</feature>
<evidence type="ECO:0000256" key="9">
    <source>
        <dbReference type="ARBA" id="ARBA00037922"/>
    </source>
</evidence>
<evidence type="ECO:0000256" key="5">
    <source>
        <dbReference type="ARBA" id="ARBA00022915"/>
    </source>
</evidence>
<feature type="active site" description="Proton donor/acceptor" evidence="13">
    <location>
        <position position="155"/>
    </location>
</feature>
<feature type="binding site" evidence="13">
    <location>
        <begin position="165"/>
        <end position="166"/>
    </location>
    <ligand>
        <name>(S)-2,3,4,5-tetrahydrodipicolinate</name>
        <dbReference type="ChEBI" id="CHEBI:16845"/>
    </ligand>
</feature>
<evidence type="ECO:0000256" key="7">
    <source>
        <dbReference type="ARBA" id="ARBA00023027"/>
    </source>
</evidence>
<feature type="binding site" evidence="13">
    <location>
        <begin position="10"/>
        <end position="15"/>
    </location>
    <ligand>
        <name>NAD(+)</name>
        <dbReference type="ChEBI" id="CHEBI:57540"/>
    </ligand>
</feature>
<dbReference type="GO" id="GO:0019877">
    <property type="term" value="P:diaminopimelate biosynthetic process"/>
    <property type="evidence" value="ECO:0007669"/>
    <property type="project" value="UniProtKB-UniRule"/>
</dbReference>
<dbReference type="RefSeq" id="WP_117394692.1">
    <property type="nucleotide sequence ID" value="NZ_CP021330.1"/>
</dbReference>
<dbReference type="GO" id="GO:0051287">
    <property type="term" value="F:NAD binding"/>
    <property type="evidence" value="ECO:0007669"/>
    <property type="project" value="UniProtKB-UniRule"/>
</dbReference>
<feature type="domain" description="Dihydrodipicolinate reductase C-terminal" evidence="15">
    <location>
        <begin position="128"/>
        <end position="264"/>
    </location>
</feature>
<dbReference type="KEGG" id="mmyr:MXMO3_00262"/>
<protein>
    <recommendedName>
        <fullName evidence="10 13">4-hydroxy-tetrahydrodipicolinate reductase</fullName>
        <shortName evidence="13">HTPA reductase</shortName>
        <ecNumber evidence="10 13">1.17.1.8</ecNumber>
    </recommendedName>
</protein>
<keyword evidence="2 13" id="KW-0963">Cytoplasm</keyword>
<proteinExistence type="inferred from homology"/>
<keyword evidence="7 13" id="KW-0520">NAD</keyword>
<dbReference type="GO" id="GO:0005829">
    <property type="term" value="C:cytosol"/>
    <property type="evidence" value="ECO:0007669"/>
    <property type="project" value="TreeGrafter"/>
</dbReference>
<comment type="subcellular location">
    <subcellularLocation>
        <location evidence="13">Cytoplasm</location>
    </subcellularLocation>
</comment>
<dbReference type="GO" id="GO:0008839">
    <property type="term" value="F:4-hydroxy-tetrahydrodipicolinate reductase"/>
    <property type="evidence" value="ECO:0007669"/>
    <property type="project" value="UniProtKB-UniRule"/>
</dbReference>
<dbReference type="AlphaFoldDB" id="A0A2R4M9W6"/>
<evidence type="ECO:0000313" key="17">
    <source>
        <dbReference type="Proteomes" id="UP000258927"/>
    </source>
</evidence>
<dbReference type="UniPathway" id="UPA00034">
    <property type="reaction ID" value="UER00018"/>
</dbReference>
<evidence type="ECO:0000259" key="15">
    <source>
        <dbReference type="Pfam" id="PF05173"/>
    </source>
</evidence>
<feature type="binding site" evidence="13">
    <location>
        <position position="156"/>
    </location>
    <ligand>
        <name>(S)-2,3,4,5-tetrahydrodipicolinate</name>
        <dbReference type="ChEBI" id="CHEBI:16845"/>
    </ligand>
</feature>
<comment type="catalytic activity">
    <reaction evidence="11 13">
        <text>(S)-2,3,4,5-tetrahydrodipicolinate + NADP(+) + H2O = (2S,4S)-4-hydroxy-2,3,4,5-tetrahydrodipicolinate + NADPH + H(+)</text>
        <dbReference type="Rhea" id="RHEA:35331"/>
        <dbReference type="ChEBI" id="CHEBI:15377"/>
        <dbReference type="ChEBI" id="CHEBI:15378"/>
        <dbReference type="ChEBI" id="CHEBI:16845"/>
        <dbReference type="ChEBI" id="CHEBI:57783"/>
        <dbReference type="ChEBI" id="CHEBI:58349"/>
        <dbReference type="ChEBI" id="CHEBI:67139"/>
        <dbReference type="EC" id="1.17.1.8"/>
    </reaction>
</comment>
<dbReference type="InterPro" id="IPR022664">
    <property type="entry name" value="DapB_N_CS"/>
</dbReference>
<feature type="binding site" evidence="13">
    <location>
        <begin position="122"/>
        <end position="125"/>
    </location>
    <ligand>
        <name>NAD(+)</name>
        <dbReference type="ChEBI" id="CHEBI:57540"/>
    </ligand>
</feature>
<dbReference type="PANTHER" id="PTHR20836">
    <property type="entry name" value="DIHYDRODIPICOLINATE REDUCTASE"/>
    <property type="match status" value="1"/>
</dbReference>
<comment type="subunit">
    <text evidence="13">Homotetramer.</text>
</comment>
<evidence type="ECO:0000256" key="12">
    <source>
        <dbReference type="ARBA" id="ARBA00049396"/>
    </source>
</evidence>
<keyword evidence="5 13" id="KW-0220">Diaminopimelate biosynthesis</keyword>
<dbReference type="GO" id="GO:0009089">
    <property type="term" value="P:lysine biosynthetic process via diaminopimelate"/>
    <property type="evidence" value="ECO:0007669"/>
    <property type="project" value="UniProtKB-UniRule"/>
</dbReference>
<dbReference type="CDD" id="cd02274">
    <property type="entry name" value="DHDPR_N"/>
    <property type="match status" value="1"/>
</dbReference>
<accession>A0A2R4M9W6</accession>
<organism evidence="16 17">
    <name type="scientific">Maritalea myrionectae</name>
    <dbReference type="NCBI Taxonomy" id="454601"/>
    <lineage>
        <taxon>Bacteria</taxon>
        <taxon>Pseudomonadati</taxon>
        <taxon>Pseudomonadota</taxon>
        <taxon>Alphaproteobacteria</taxon>
        <taxon>Hyphomicrobiales</taxon>
        <taxon>Devosiaceae</taxon>
        <taxon>Maritalea</taxon>
    </lineage>
</organism>
<comment type="pathway">
    <text evidence="9 13">Amino-acid biosynthesis; L-lysine biosynthesis via DAP pathway; (S)-tetrahydrodipicolinate from L-aspartate: step 4/4.</text>
</comment>
<dbReference type="SUPFAM" id="SSF55347">
    <property type="entry name" value="Glyceraldehyde-3-phosphate dehydrogenase-like, C-terminal domain"/>
    <property type="match status" value="1"/>
</dbReference>
<dbReference type="STRING" id="1122213.GCA_000423365_02975"/>
<evidence type="ECO:0000256" key="10">
    <source>
        <dbReference type="ARBA" id="ARBA00038983"/>
    </source>
</evidence>
<evidence type="ECO:0000256" key="1">
    <source>
        <dbReference type="ARBA" id="ARBA00006642"/>
    </source>
</evidence>
<dbReference type="Pfam" id="PF01113">
    <property type="entry name" value="DapB_N"/>
    <property type="match status" value="1"/>
</dbReference>
<evidence type="ECO:0000256" key="8">
    <source>
        <dbReference type="ARBA" id="ARBA00023154"/>
    </source>
</evidence>
<keyword evidence="4 13" id="KW-0521">NADP</keyword>
<dbReference type="Gene3D" id="3.40.50.720">
    <property type="entry name" value="NAD(P)-binding Rossmann-like Domain"/>
    <property type="match status" value="1"/>
</dbReference>
<dbReference type="InterPro" id="IPR036291">
    <property type="entry name" value="NAD(P)-bd_dom_sf"/>
</dbReference>
<dbReference type="InterPro" id="IPR022663">
    <property type="entry name" value="DapB_C"/>
</dbReference>
<reference evidence="16 17" key="1">
    <citation type="submission" date="2017-05" db="EMBL/GenBank/DDBJ databases">
        <title>Genome Analysis of Maritalea myrionectae HL2708#5.</title>
        <authorList>
            <consortium name="Cotde Inc.-PKNU"/>
            <person name="Jang D."/>
            <person name="Oh H.-M."/>
        </authorList>
    </citation>
    <scope>NUCLEOTIDE SEQUENCE [LARGE SCALE GENOMIC DNA]</scope>
    <source>
        <strain evidence="16 17">HL2708#5</strain>
    </source>
</reference>
<name>A0A2R4M9W6_9HYPH</name>
<dbReference type="GO" id="GO:0016726">
    <property type="term" value="F:oxidoreductase activity, acting on CH or CH2 groups, NAD or NADP as acceptor"/>
    <property type="evidence" value="ECO:0007669"/>
    <property type="project" value="UniProtKB-UniRule"/>
</dbReference>
<dbReference type="EC" id="1.17.1.8" evidence="10 13"/>
<evidence type="ECO:0000256" key="6">
    <source>
        <dbReference type="ARBA" id="ARBA00023002"/>
    </source>
</evidence>
<comment type="catalytic activity">
    <reaction evidence="12 13">
        <text>(S)-2,3,4,5-tetrahydrodipicolinate + NAD(+) + H2O = (2S,4S)-4-hydroxy-2,3,4,5-tetrahydrodipicolinate + NADH + H(+)</text>
        <dbReference type="Rhea" id="RHEA:35323"/>
        <dbReference type="ChEBI" id="CHEBI:15377"/>
        <dbReference type="ChEBI" id="CHEBI:15378"/>
        <dbReference type="ChEBI" id="CHEBI:16845"/>
        <dbReference type="ChEBI" id="CHEBI:57540"/>
        <dbReference type="ChEBI" id="CHEBI:57945"/>
        <dbReference type="ChEBI" id="CHEBI:67139"/>
        <dbReference type="EC" id="1.17.1.8"/>
    </reaction>
</comment>
<sequence>MSDLKILILGAGGRMGGANIRAIHATKGAVLSAAVERANSPHLDKDAAQLAGLEPLGVLISDDLDKAISQSDAIIDFTTPDASIDVAKRAKGKVHVVGTTGWTAEQDAEIEAQADHLTLVKSGNMSLGVNLLAALVEKAARALPNSFDIEVLEMHHRMKVDAPSGTALLLGEAAAKGRDVDLAEQAVRSRDGITGEREEGTIGFATLRGGTVTGEHDVIFAGEKERIKLGHIAEDRSVFAQGAIHAALWAKDKPAGLYSMIDVLGLEE</sequence>
<evidence type="ECO:0000256" key="2">
    <source>
        <dbReference type="ARBA" id="ARBA00022490"/>
    </source>
</evidence>
<dbReference type="GO" id="GO:0050661">
    <property type="term" value="F:NADP binding"/>
    <property type="evidence" value="ECO:0007669"/>
    <property type="project" value="UniProtKB-UniRule"/>
</dbReference>
<keyword evidence="6 13" id="KW-0560">Oxidoreductase</keyword>
<dbReference type="HAMAP" id="MF_00102">
    <property type="entry name" value="DapB"/>
    <property type="match status" value="1"/>
</dbReference>
<dbReference type="Gene3D" id="3.30.360.10">
    <property type="entry name" value="Dihydrodipicolinate Reductase, domain 2"/>
    <property type="match status" value="1"/>
</dbReference>
<dbReference type="InterPro" id="IPR023940">
    <property type="entry name" value="DHDPR_bac"/>
</dbReference>
<dbReference type="InterPro" id="IPR000846">
    <property type="entry name" value="DapB_N"/>
</dbReference>
<dbReference type="EMBL" id="CP021330">
    <property type="protein sequence ID" value="AVX02810.1"/>
    <property type="molecule type" value="Genomic_DNA"/>
</dbReference>